<name>A0ACC2K3K0_PERAE</name>
<organism evidence="1 2">
    <name type="scientific">Persea americana</name>
    <name type="common">Avocado</name>
    <dbReference type="NCBI Taxonomy" id="3435"/>
    <lineage>
        <taxon>Eukaryota</taxon>
        <taxon>Viridiplantae</taxon>
        <taxon>Streptophyta</taxon>
        <taxon>Embryophyta</taxon>
        <taxon>Tracheophyta</taxon>
        <taxon>Spermatophyta</taxon>
        <taxon>Magnoliopsida</taxon>
        <taxon>Magnoliidae</taxon>
        <taxon>Laurales</taxon>
        <taxon>Lauraceae</taxon>
        <taxon>Persea</taxon>
    </lineage>
</organism>
<dbReference type="EMBL" id="CM056820">
    <property type="protein sequence ID" value="KAJ8615701.1"/>
    <property type="molecule type" value="Genomic_DNA"/>
</dbReference>
<comment type="caution">
    <text evidence="1">The sequence shown here is derived from an EMBL/GenBank/DDBJ whole genome shotgun (WGS) entry which is preliminary data.</text>
</comment>
<protein>
    <submittedName>
        <fullName evidence="1">Uncharacterized protein</fullName>
    </submittedName>
</protein>
<proteinExistence type="predicted"/>
<keyword evidence="2" id="KW-1185">Reference proteome</keyword>
<evidence type="ECO:0000313" key="1">
    <source>
        <dbReference type="EMBL" id="KAJ8615701.1"/>
    </source>
</evidence>
<dbReference type="Proteomes" id="UP001234297">
    <property type="component" value="Chromosome 12"/>
</dbReference>
<accession>A0ACC2K3K0</accession>
<evidence type="ECO:0000313" key="2">
    <source>
        <dbReference type="Proteomes" id="UP001234297"/>
    </source>
</evidence>
<reference evidence="1 2" key="1">
    <citation type="journal article" date="2022" name="Hortic Res">
        <title>A haplotype resolved chromosomal level avocado genome allows analysis of novel avocado genes.</title>
        <authorList>
            <person name="Nath O."/>
            <person name="Fletcher S.J."/>
            <person name="Hayward A."/>
            <person name="Shaw L.M."/>
            <person name="Masouleh A.K."/>
            <person name="Furtado A."/>
            <person name="Henry R.J."/>
            <person name="Mitter N."/>
        </authorList>
    </citation>
    <scope>NUCLEOTIDE SEQUENCE [LARGE SCALE GENOMIC DNA]</scope>
    <source>
        <strain evidence="2">cv. Hass</strain>
    </source>
</reference>
<gene>
    <name evidence="1" type="ORF">MRB53_035073</name>
</gene>
<sequence length="87" mass="9918">MSRAAPLDFTCEHGIDTGIHRHMKAYFEERNLTLCALMTPIADGYADMFGRIRDAFDRMREYPENLVKANEDLAICAIEMKSVTGNF</sequence>